<name>A0A1I7YB95_9BILA</name>
<protein>
    <submittedName>
        <fullName evidence="3">Uncharacterized protein</fullName>
    </submittedName>
</protein>
<dbReference type="AlphaFoldDB" id="A0A1I7YB95"/>
<keyword evidence="2" id="KW-1185">Reference proteome</keyword>
<dbReference type="Proteomes" id="UP000095287">
    <property type="component" value="Unplaced"/>
</dbReference>
<dbReference type="WBParaSite" id="L893_g14363.t1">
    <property type="protein sequence ID" value="L893_g14363.t1"/>
    <property type="gene ID" value="L893_g14363"/>
</dbReference>
<organism evidence="2 3">
    <name type="scientific">Steinernema glaseri</name>
    <dbReference type="NCBI Taxonomy" id="37863"/>
    <lineage>
        <taxon>Eukaryota</taxon>
        <taxon>Metazoa</taxon>
        <taxon>Ecdysozoa</taxon>
        <taxon>Nematoda</taxon>
        <taxon>Chromadorea</taxon>
        <taxon>Rhabditida</taxon>
        <taxon>Tylenchina</taxon>
        <taxon>Panagrolaimomorpha</taxon>
        <taxon>Strongyloidoidea</taxon>
        <taxon>Steinernematidae</taxon>
        <taxon>Steinernema</taxon>
    </lineage>
</organism>
<evidence type="ECO:0000256" key="1">
    <source>
        <dbReference type="SAM" id="MobiDB-lite"/>
    </source>
</evidence>
<feature type="region of interest" description="Disordered" evidence="1">
    <location>
        <begin position="63"/>
        <end position="124"/>
    </location>
</feature>
<accession>A0A1I7YB95</accession>
<evidence type="ECO:0000313" key="3">
    <source>
        <dbReference type="WBParaSite" id="L893_g14363.t1"/>
    </source>
</evidence>
<proteinExistence type="predicted"/>
<reference evidence="3" key="1">
    <citation type="submission" date="2016-11" db="UniProtKB">
        <authorList>
            <consortium name="WormBaseParasite"/>
        </authorList>
    </citation>
    <scope>IDENTIFICATION</scope>
</reference>
<sequence>MQFRSELEVTQTSSGFYIAMICRTMKSKKRGQRDKEETVVNTSGARPEEITARRCFHLVVKSATDTSDAEGARRSHGGPPTTQKGAAEEVVTHSGVDGWGKKLRSNNEQDNLLDSGGSRKELHQVARIQNPGIVISAA</sequence>
<evidence type="ECO:0000313" key="2">
    <source>
        <dbReference type="Proteomes" id="UP000095287"/>
    </source>
</evidence>